<evidence type="ECO:0000256" key="6">
    <source>
        <dbReference type="RuleBase" id="RU000356"/>
    </source>
</evidence>
<dbReference type="InterPro" id="IPR012292">
    <property type="entry name" value="Globin/Proto"/>
</dbReference>
<dbReference type="Pfam" id="PF00042">
    <property type="entry name" value="Globin"/>
    <property type="match status" value="1"/>
</dbReference>
<proteinExistence type="inferred from homology"/>
<evidence type="ECO:0000256" key="3">
    <source>
        <dbReference type="ARBA" id="ARBA00022621"/>
    </source>
</evidence>
<dbReference type="InterPro" id="IPR050532">
    <property type="entry name" value="Globin-like_OT"/>
</dbReference>
<keyword evidence="4" id="KW-0479">Metal-binding</keyword>
<keyword evidence="1 6" id="KW-0813">Transport</keyword>
<dbReference type="PANTHER" id="PTHR46458:SF1">
    <property type="entry name" value="GEO09476P1"/>
    <property type="match status" value="1"/>
</dbReference>
<sequence>MGNQATGGCPFPTSGGKQLNTYLTSRQIHLVQDTWEEIKDDLAKLGVIVFLRFFETEPGLKSLFPKIVQMNSENQLEWDIDKDMLQKHAVTVMEGLGAAVESLEESDFLNSVLVSIGQTHIKRQVKPQMLKRLWPSLNYGLKQVLQAKYTKEVNEAWRKVYFYICFHMKRGMENPDLDVDDDGVYSS</sequence>
<dbReference type="Proteomes" id="UP001186944">
    <property type="component" value="Unassembled WGS sequence"/>
</dbReference>
<dbReference type="Gene3D" id="1.10.490.10">
    <property type="entry name" value="Globins"/>
    <property type="match status" value="1"/>
</dbReference>
<dbReference type="PANTHER" id="PTHR46458">
    <property type="entry name" value="BLR2807 PROTEIN"/>
    <property type="match status" value="1"/>
</dbReference>
<keyword evidence="9" id="KW-1185">Reference proteome</keyword>
<evidence type="ECO:0000256" key="1">
    <source>
        <dbReference type="ARBA" id="ARBA00022448"/>
    </source>
</evidence>
<reference evidence="8" key="1">
    <citation type="submission" date="2019-08" db="EMBL/GenBank/DDBJ databases">
        <title>The improved chromosome-level genome for the pearl oyster Pinctada fucata martensii using PacBio sequencing and Hi-C.</title>
        <authorList>
            <person name="Zheng Z."/>
        </authorList>
    </citation>
    <scope>NUCLEOTIDE SEQUENCE</scope>
    <source>
        <strain evidence="8">ZZ-2019</strain>
        <tissue evidence="8">Adductor muscle</tissue>
    </source>
</reference>
<dbReference type="GO" id="GO:0046872">
    <property type="term" value="F:metal ion binding"/>
    <property type="evidence" value="ECO:0007669"/>
    <property type="project" value="UniProtKB-KW"/>
</dbReference>
<comment type="similarity">
    <text evidence="6">Belongs to the globin family.</text>
</comment>
<evidence type="ECO:0000256" key="4">
    <source>
        <dbReference type="ARBA" id="ARBA00022723"/>
    </source>
</evidence>
<dbReference type="GO" id="GO:0020037">
    <property type="term" value="F:heme binding"/>
    <property type="evidence" value="ECO:0007669"/>
    <property type="project" value="InterPro"/>
</dbReference>
<protein>
    <recommendedName>
        <fullName evidence="7">Globin domain-containing protein</fullName>
    </recommendedName>
</protein>
<dbReference type="EMBL" id="VSWD01000009">
    <property type="protein sequence ID" value="KAK3092881.1"/>
    <property type="molecule type" value="Genomic_DNA"/>
</dbReference>
<dbReference type="InterPro" id="IPR000971">
    <property type="entry name" value="Globin"/>
</dbReference>
<keyword evidence="3 6" id="KW-0561">Oxygen transport</keyword>
<keyword evidence="5" id="KW-0408">Iron</keyword>
<dbReference type="SUPFAM" id="SSF46458">
    <property type="entry name" value="Globin-like"/>
    <property type="match status" value="1"/>
</dbReference>
<accession>A0AA88XUQ8</accession>
<evidence type="ECO:0000313" key="8">
    <source>
        <dbReference type="EMBL" id="KAK3092881.1"/>
    </source>
</evidence>
<evidence type="ECO:0000313" key="9">
    <source>
        <dbReference type="Proteomes" id="UP001186944"/>
    </source>
</evidence>
<dbReference type="GO" id="GO:0005344">
    <property type="term" value="F:oxygen carrier activity"/>
    <property type="evidence" value="ECO:0007669"/>
    <property type="project" value="UniProtKB-KW"/>
</dbReference>
<dbReference type="PROSITE" id="PS01033">
    <property type="entry name" value="GLOBIN"/>
    <property type="match status" value="1"/>
</dbReference>
<dbReference type="CDD" id="cd01040">
    <property type="entry name" value="Mb-like"/>
    <property type="match status" value="1"/>
</dbReference>
<feature type="domain" description="Globin" evidence="7">
    <location>
        <begin position="22"/>
        <end position="173"/>
    </location>
</feature>
<comment type="caution">
    <text evidence="8">The sequence shown here is derived from an EMBL/GenBank/DDBJ whole genome shotgun (WGS) entry which is preliminary data.</text>
</comment>
<evidence type="ECO:0000256" key="5">
    <source>
        <dbReference type="ARBA" id="ARBA00023004"/>
    </source>
</evidence>
<dbReference type="InterPro" id="IPR044399">
    <property type="entry name" value="Mb-like_M"/>
</dbReference>
<organism evidence="8 9">
    <name type="scientific">Pinctada imbricata</name>
    <name type="common">Atlantic pearl-oyster</name>
    <name type="synonym">Pinctada martensii</name>
    <dbReference type="NCBI Taxonomy" id="66713"/>
    <lineage>
        <taxon>Eukaryota</taxon>
        <taxon>Metazoa</taxon>
        <taxon>Spiralia</taxon>
        <taxon>Lophotrochozoa</taxon>
        <taxon>Mollusca</taxon>
        <taxon>Bivalvia</taxon>
        <taxon>Autobranchia</taxon>
        <taxon>Pteriomorphia</taxon>
        <taxon>Pterioida</taxon>
        <taxon>Pterioidea</taxon>
        <taxon>Pteriidae</taxon>
        <taxon>Pinctada</taxon>
    </lineage>
</organism>
<evidence type="ECO:0000256" key="2">
    <source>
        <dbReference type="ARBA" id="ARBA00022617"/>
    </source>
</evidence>
<dbReference type="InterPro" id="IPR009050">
    <property type="entry name" value="Globin-like_sf"/>
</dbReference>
<keyword evidence="2 6" id="KW-0349">Heme</keyword>
<dbReference type="AlphaFoldDB" id="A0AA88XUQ8"/>
<evidence type="ECO:0000259" key="7">
    <source>
        <dbReference type="PROSITE" id="PS01033"/>
    </source>
</evidence>
<name>A0AA88XUQ8_PINIB</name>
<gene>
    <name evidence="8" type="ORF">FSP39_008346</name>
</gene>
<dbReference type="GO" id="GO:0019825">
    <property type="term" value="F:oxygen binding"/>
    <property type="evidence" value="ECO:0007669"/>
    <property type="project" value="InterPro"/>
</dbReference>